<dbReference type="RefSeq" id="WP_380796447.1">
    <property type="nucleotide sequence ID" value="NZ_JBHRVU010000004.1"/>
</dbReference>
<organism evidence="1 2">
    <name type="scientific">Sphingobium rhizovicinum</name>
    <dbReference type="NCBI Taxonomy" id="432308"/>
    <lineage>
        <taxon>Bacteria</taxon>
        <taxon>Pseudomonadati</taxon>
        <taxon>Pseudomonadota</taxon>
        <taxon>Alphaproteobacteria</taxon>
        <taxon>Sphingomonadales</taxon>
        <taxon>Sphingomonadaceae</taxon>
        <taxon>Sphingobium</taxon>
    </lineage>
</organism>
<sequence length="223" mass="24460">MSALVAFTAVAVTTVSKPATMSRTSWTYEVPTAVGFLSYRPHLDEADRFDLAIRCIRYSEPDTAIERWTSANMPQGLLAGWDLENRLDGVPDDAPDASVDRIHRTDLKKGRLIDLSTLAPHGASFRSTCMDHRIDVDTRDDGQRFDDFYTTNAGPAELGIIVDTIATFRLTLALGLSEVRRGAEMRAGAEHDLARWLETIGEDSGLRLPKIGTSPRIEGPSGA</sequence>
<dbReference type="EMBL" id="JBHRVU010000004">
    <property type="protein sequence ID" value="MFC3442351.1"/>
    <property type="molecule type" value="Genomic_DNA"/>
</dbReference>
<evidence type="ECO:0000313" key="2">
    <source>
        <dbReference type="Proteomes" id="UP001595681"/>
    </source>
</evidence>
<name>A0ABV7NH35_9SPHN</name>
<accession>A0ABV7NH35</accession>
<dbReference type="Proteomes" id="UP001595681">
    <property type="component" value="Unassembled WGS sequence"/>
</dbReference>
<gene>
    <name evidence="1" type="ORF">ACFOKF_14340</name>
</gene>
<comment type="caution">
    <text evidence="1">The sequence shown here is derived from an EMBL/GenBank/DDBJ whole genome shotgun (WGS) entry which is preliminary data.</text>
</comment>
<evidence type="ECO:0000313" key="1">
    <source>
        <dbReference type="EMBL" id="MFC3442351.1"/>
    </source>
</evidence>
<keyword evidence="2" id="KW-1185">Reference proteome</keyword>
<proteinExistence type="predicted"/>
<protein>
    <submittedName>
        <fullName evidence="1">Uncharacterized protein</fullName>
    </submittedName>
</protein>
<reference evidence="2" key="1">
    <citation type="journal article" date="2019" name="Int. J. Syst. Evol. Microbiol.">
        <title>The Global Catalogue of Microorganisms (GCM) 10K type strain sequencing project: providing services to taxonomists for standard genome sequencing and annotation.</title>
        <authorList>
            <consortium name="The Broad Institute Genomics Platform"/>
            <consortium name="The Broad Institute Genome Sequencing Center for Infectious Disease"/>
            <person name="Wu L."/>
            <person name="Ma J."/>
        </authorList>
    </citation>
    <scope>NUCLEOTIDE SEQUENCE [LARGE SCALE GENOMIC DNA]</scope>
    <source>
        <strain evidence="2">CCM 7491</strain>
    </source>
</reference>